<dbReference type="AlphaFoldDB" id="A0A1E3VNI9"/>
<evidence type="ECO:0008006" key="9">
    <source>
        <dbReference type="Google" id="ProtNLM"/>
    </source>
</evidence>
<dbReference type="CDD" id="cd00092">
    <property type="entry name" value="HTH_CRP"/>
    <property type="match status" value="1"/>
</dbReference>
<evidence type="ECO:0000259" key="6">
    <source>
        <dbReference type="PROSITE" id="PS51063"/>
    </source>
</evidence>
<evidence type="ECO:0000259" key="5">
    <source>
        <dbReference type="PROSITE" id="PS50042"/>
    </source>
</evidence>
<dbReference type="RefSeq" id="WP_069444387.1">
    <property type="nucleotide sequence ID" value="NZ_LPWE01000011.1"/>
</dbReference>
<accession>A0A1E3VNI9</accession>
<keyword evidence="1" id="KW-0805">Transcription regulation</keyword>
<dbReference type="InterPro" id="IPR018490">
    <property type="entry name" value="cNMP-bd_dom_sf"/>
</dbReference>
<protein>
    <recommendedName>
        <fullName evidence="9">Transcriptional regulator</fullName>
    </recommendedName>
</protein>
<evidence type="ECO:0000256" key="4">
    <source>
        <dbReference type="ARBA" id="ARBA00023231"/>
    </source>
</evidence>
<dbReference type="EMBL" id="LPWE01000011">
    <property type="protein sequence ID" value="ODR95089.1"/>
    <property type="molecule type" value="Genomic_DNA"/>
</dbReference>
<dbReference type="FunFam" id="1.10.10.10:FF:000028">
    <property type="entry name" value="Fumarate/nitrate reduction transcriptional regulator Fnr"/>
    <property type="match status" value="1"/>
</dbReference>
<proteinExistence type="predicted"/>
<evidence type="ECO:0000256" key="1">
    <source>
        <dbReference type="ARBA" id="ARBA00023015"/>
    </source>
</evidence>
<evidence type="ECO:0000256" key="3">
    <source>
        <dbReference type="ARBA" id="ARBA00023163"/>
    </source>
</evidence>
<dbReference type="Pfam" id="PF00027">
    <property type="entry name" value="cNMP_binding"/>
    <property type="match status" value="1"/>
</dbReference>
<dbReference type="SMART" id="SM00100">
    <property type="entry name" value="cNMP"/>
    <property type="match status" value="1"/>
</dbReference>
<gene>
    <name evidence="7" type="ORF">AUC70_05005</name>
</gene>
<dbReference type="GO" id="GO:0005829">
    <property type="term" value="C:cytosol"/>
    <property type="evidence" value="ECO:0007669"/>
    <property type="project" value="TreeGrafter"/>
</dbReference>
<dbReference type="InterPro" id="IPR000595">
    <property type="entry name" value="cNMP-bd_dom"/>
</dbReference>
<reference evidence="7 8" key="1">
    <citation type="journal article" date="2016" name="Environ. Microbiol.">
        <title>New Methyloceanibacter diversity from North Sea sediments includes methanotroph containing solely the soluble methane monooxygenase.</title>
        <authorList>
            <person name="Vekeman B."/>
            <person name="Kerckhof F.M."/>
            <person name="Cremers G."/>
            <person name="de Vos P."/>
            <person name="Vandamme P."/>
            <person name="Boon N."/>
            <person name="Op den Camp H.J."/>
            <person name="Heylen K."/>
        </authorList>
    </citation>
    <scope>NUCLEOTIDE SEQUENCE [LARGE SCALE GENOMIC DNA]</scope>
    <source>
        <strain evidence="7 8">R-67176</strain>
    </source>
</reference>
<sequence length="226" mass="25123">MLTPNPAVDLPQNQVLPARSVVPQPRDEGDFHTSSVPLNFARNSEIFAEGETAGYVYKIVSGVVRVSKLLPDGRRQISAFHLPGDMFGFEVDDVHHVSAEAIGPVKVLAYRWQSLISTTPSSSFVRELLNRTMIGLRQTQDHLLLLGRKNALERLAAFLIEMVRRTGSDRSLQLAMPRHDIADYLGLTLETVSRMFAELKDAGIIKLESARQVSVLDMQKLEAMAT</sequence>
<dbReference type="InterPro" id="IPR014710">
    <property type="entry name" value="RmlC-like_jellyroll"/>
</dbReference>
<dbReference type="InterPro" id="IPR050397">
    <property type="entry name" value="Env_Response_Regulators"/>
</dbReference>
<evidence type="ECO:0000313" key="8">
    <source>
        <dbReference type="Proteomes" id="UP000094172"/>
    </source>
</evidence>
<dbReference type="PANTHER" id="PTHR24567:SF75">
    <property type="entry name" value="FUMARATE AND NITRATE REDUCTION REGULATORY PROTEIN"/>
    <property type="match status" value="1"/>
</dbReference>
<dbReference type="InterPro" id="IPR036388">
    <property type="entry name" value="WH-like_DNA-bd_sf"/>
</dbReference>
<dbReference type="GO" id="GO:0003700">
    <property type="term" value="F:DNA-binding transcription factor activity"/>
    <property type="evidence" value="ECO:0007669"/>
    <property type="project" value="TreeGrafter"/>
</dbReference>
<keyword evidence="2" id="KW-0238">DNA-binding</keyword>
<dbReference type="SUPFAM" id="SSF46785">
    <property type="entry name" value="Winged helix' DNA-binding domain"/>
    <property type="match status" value="1"/>
</dbReference>
<dbReference type="CDD" id="cd00038">
    <property type="entry name" value="CAP_ED"/>
    <property type="match status" value="1"/>
</dbReference>
<dbReference type="Gene3D" id="2.60.120.10">
    <property type="entry name" value="Jelly Rolls"/>
    <property type="match status" value="1"/>
</dbReference>
<dbReference type="PROSITE" id="PS50042">
    <property type="entry name" value="CNMP_BINDING_3"/>
    <property type="match status" value="1"/>
</dbReference>
<dbReference type="STRING" id="1774970.AUC70_05005"/>
<dbReference type="PROSITE" id="PS51063">
    <property type="entry name" value="HTH_CRP_2"/>
    <property type="match status" value="1"/>
</dbReference>
<dbReference type="SMART" id="SM00419">
    <property type="entry name" value="HTH_CRP"/>
    <property type="match status" value="1"/>
</dbReference>
<keyword evidence="8" id="KW-1185">Reference proteome</keyword>
<name>A0A1E3VNI9_9HYPH</name>
<dbReference type="InterPro" id="IPR012318">
    <property type="entry name" value="HTH_CRP"/>
</dbReference>
<dbReference type="InterPro" id="IPR036390">
    <property type="entry name" value="WH_DNA-bd_sf"/>
</dbReference>
<dbReference type="PANTHER" id="PTHR24567">
    <property type="entry name" value="CRP FAMILY TRANSCRIPTIONAL REGULATORY PROTEIN"/>
    <property type="match status" value="1"/>
</dbReference>
<dbReference type="PRINTS" id="PR00034">
    <property type="entry name" value="HTHCRP"/>
</dbReference>
<dbReference type="SUPFAM" id="SSF51206">
    <property type="entry name" value="cAMP-binding domain-like"/>
    <property type="match status" value="1"/>
</dbReference>
<dbReference type="Gene3D" id="1.10.10.10">
    <property type="entry name" value="Winged helix-like DNA-binding domain superfamily/Winged helix DNA-binding domain"/>
    <property type="match status" value="1"/>
</dbReference>
<keyword evidence="3" id="KW-0804">Transcription</keyword>
<dbReference type="Proteomes" id="UP000094172">
    <property type="component" value="Unassembled WGS sequence"/>
</dbReference>
<comment type="caution">
    <text evidence="7">The sequence shown here is derived from an EMBL/GenBank/DDBJ whole genome shotgun (WGS) entry which is preliminary data.</text>
</comment>
<evidence type="ECO:0000256" key="2">
    <source>
        <dbReference type="ARBA" id="ARBA00023125"/>
    </source>
</evidence>
<keyword evidence="4" id="KW-0535">Nitrogen fixation</keyword>
<dbReference type="GO" id="GO:0003677">
    <property type="term" value="F:DNA binding"/>
    <property type="evidence" value="ECO:0007669"/>
    <property type="project" value="UniProtKB-KW"/>
</dbReference>
<feature type="domain" description="HTH crp-type" evidence="6">
    <location>
        <begin position="149"/>
        <end position="219"/>
    </location>
</feature>
<dbReference type="Pfam" id="PF13545">
    <property type="entry name" value="HTH_Crp_2"/>
    <property type="match status" value="1"/>
</dbReference>
<evidence type="ECO:0000313" key="7">
    <source>
        <dbReference type="EMBL" id="ODR95089.1"/>
    </source>
</evidence>
<organism evidence="7 8">
    <name type="scientific">Methyloceanibacter stevinii</name>
    <dbReference type="NCBI Taxonomy" id="1774970"/>
    <lineage>
        <taxon>Bacteria</taxon>
        <taxon>Pseudomonadati</taxon>
        <taxon>Pseudomonadota</taxon>
        <taxon>Alphaproteobacteria</taxon>
        <taxon>Hyphomicrobiales</taxon>
        <taxon>Hyphomicrobiaceae</taxon>
        <taxon>Methyloceanibacter</taxon>
    </lineage>
</organism>
<feature type="domain" description="Cyclic nucleotide-binding" evidence="5">
    <location>
        <begin position="40"/>
        <end position="88"/>
    </location>
</feature>